<accession>A0A1T4ZYK2</accession>
<gene>
    <name evidence="8" type="primary">rpsT</name>
    <name evidence="9" type="ORF">SAMN02745120_0528</name>
</gene>
<keyword evidence="3 8" id="KW-0699">rRNA-binding</keyword>
<dbReference type="Pfam" id="PF01649">
    <property type="entry name" value="Ribosomal_S20p"/>
    <property type="match status" value="1"/>
</dbReference>
<comment type="function">
    <text evidence="1 8">Binds directly to 16S ribosomal RNA.</text>
</comment>
<evidence type="ECO:0000256" key="1">
    <source>
        <dbReference type="ARBA" id="ARBA00003134"/>
    </source>
</evidence>
<evidence type="ECO:0000313" key="10">
    <source>
        <dbReference type="Proteomes" id="UP000243406"/>
    </source>
</evidence>
<dbReference type="GO" id="GO:0003735">
    <property type="term" value="F:structural constituent of ribosome"/>
    <property type="evidence" value="ECO:0007669"/>
    <property type="project" value="InterPro"/>
</dbReference>
<evidence type="ECO:0000256" key="4">
    <source>
        <dbReference type="ARBA" id="ARBA00022884"/>
    </source>
</evidence>
<evidence type="ECO:0000256" key="6">
    <source>
        <dbReference type="ARBA" id="ARBA00023274"/>
    </source>
</evidence>
<dbReference type="InterPro" id="IPR036510">
    <property type="entry name" value="Ribosomal_bS20_sf"/>
</dbReference>
<dbReference type="GO" id="GO:0005829">
    <property type="term" value="C:cytosol"/>
    <property type="evidence" value="ECO:0007669"/>
    <property type="project" value="TreeGrafter"/>
</dbReference>
<dbReference type="Proteomes" id="UP000243406">
    <property type="component" value="Unassembled WGS sequence"/>
</dbReference>
<organism evidence="9 10">
    <name type="scientific">Acetoanaerobium noterae</name>
    <dbReference type="NCBI Taxonomy" id="745369"/>
    <lineage>
        <taxon>Bacteria</taxon>
        <taxon>Bacillati</taxon>
        <taxon>Bacillota</taxon>
        <taxon>Clostridia</taxon>
        <taxon>Peptostreptococcales</taxon>
        <taxon>Filifactoraceae</taxon>
        <taxon>Acetoanaerobium</taxon>
    </lineage>
</organism>
<keyword evidence="6 8" id="KW-0687">Ribonucleoprotein</keyword>
<keyword evidence="10" id="KW-1185">Reference proteome</keyword>
<evidence type="ECO:0000256" key="2">
    <source>
        <dbReference type="ARBA" id="ARBA00007634"/>
    </source>
</evidence>
<reference evidence="10" key="1">
    <citation type="submission" date="2017-02" db="EMBL/GenBank/DDBJ databases">
        <authorList>
            <person name="Varghese N."/>
            <person name="Submissions S."/>
        </authorList>
    </citation>
    <scope>NUCLEOTIDE SEQUENCE [LARGE SCALE GENOMIC DNA]</scope>
    <source>
        <strain evidence="10">ATCC 35199</strain>
    </source>
</reference>
<keyword evidence="4 8" id="KW-0694">RNA-binding</keyword>
<keyword evidence="5 8" id="KW-0689">Ribosomal protein</keyword>
<dbReference type="GO" id="GO:0015935">
    <property type="term" value="C:small ribosomal subunit"/>
    <property type="evidence" value="ECO:0007669"/>
    <property type="project" value="TreeGrafter"/>
</dbReference>
<evidence type="ECO:0000256" key="7">
    <source>
        <dbReference type="ARBA" id="ARBA00035136"/>
    </source>
</evidence>
<dbReference type="OrthoDB" id="9808392at2"/>
<dbReference type="AlphaFoldDB" id="A0A1T4ZYK2"/>
<dbReference type="PANTHER" id="PTHR33398:SF1">
    <property type="entry name" value="SMALL RIBOSOMAL SUBUNIT PROTEIN BS20C"/>
    <property type="match status" value="1"/>
</dbReference>
<dbReference type="HAMAP" id="MF_00500">
    <property type="entry name" value="Ribosomal_bS20"/>
    <property type="match status" value="1"/>
</dbReference>
<evidence type="ECO:0000256" key="8">
    <source>
        <dbReference type="HAMAP-Rule" id="MF_00500"/>
    </source>
</evidence>
<dbReference type="FunFam" id="1.20.58.110:FF:000001">
    <property type="entry name" value="30S ribosomal protein S20"/>
    <property type="match status" value="1"/>
</dbReference>
<evidence type="ECO:0000256" key="5">
    <source>
        <dbReference type="ARBA" id="ARBA00022980"/>
    </source>
</evidence>
<dbReference type="NCBIfam" id="TIGR00029">
    <property type="entry name" value="S20"/>
    <property type="match status" value="1"/>
</dbReference>
<comment type="similarity">
    <text evidence="2 8">Belongs to the bacterial ribosomal protein bS20 family.</text>
</comment>
<dbReference type="InterPro" id="IPR002583">
    <property type="entry name" value="Ribosomal_bS20"/>
</dbReference>
<dbReference type="EMBL" id="FUYN01000001">
    <property type="protein sequence ID" value="SKB27569.1"/>
    <property type="molecule type" value="Genomic_DNA"/>
</dbReference>
<dbReference type="PANTHER" id="PTHR33398">
    <property type="entry name" value="30S RIBOSOMAL PROTEIN S20"/>
    <property type="match status" value="1"/>
</dbReference>
<proteinExistence type="inferred from homology"/>
<dbReference type="RefSeq" id="WP_013362016.1">
    <property type="nucleotide sequence ID" value="NZ_CP154629.1"/>
</dbReference>
<evidence type="ECO:0000256" key="3">
    <source>
        <dbReference type="ARBA" id="ARBA00022730"/>
    </source>
</evidence>
<dbReference type="Gene3D" id="1.20.58.110">
    <property type="entry name" value="Ribosomal protein S20"/>
    <property type="match status" value="1"/>
</dbReference>
<name>A0A1T4ZYK2_9FIRM</name>
<evidence type="ECO:0000313" key="9">
    <source>
        <dbReference type="EMBL" id="SKB27569.1"/>
    </source>
</evidence>
<dbReference type="GO" id="GO:0006412">
    <property type="term" value="P:translation"/>
    <property type="evidence" value="ECO:0007669"/>
    <property type="project" value="UniProtKB-UniRule"/>
</dbReference>
<dbReference type="GO" id="GO:0070181">
    <property type="term" value="F:small ribosomal subunit rRNA binding"/>
    <property type="evidence" value="ECO:0007669"/>
    <property type="project" value="TreeGrafter"/>
</dbReference>
<sequence>MANIKSAKKRISVTAKKTLINRMRKSQIKTAIKRFEAALAEGNMEAATENFKYAQKKIHQIAAKGTLHKNAAARKVSKLASRLNAAKAN</sequence>
<dbReference type="SUPFAM" id="SSF46992">
    <property type="entry name" value="Ribosomal protein S20"/>
    <property type="match status" value="1"/>
</dbReference>
<protein>
    <recommendedName>
        <fullName evidence="7 8">Small ribosomal subunit protein bS20</fullName>
    </recommendedName>
</protein>